<accession>A0A3S2WAI6</accession>
<protein>
    <submittedName>
        <fullName evidence="2">VOC family protein</fullName>
    </submittedName>
</protein>
<name>A0A3S2WAI6_9PROT</name>
<proteinExistence type="predicted"/>
<dbReference type="InterPro" id="IPR025870">
    <property type="entry name" value="Glyoxalase-like_dom"/>
</dbReference>
<dbReference type="PANTHER" id="PTHR40265">
    <property type="entry name" value="BLL2707 PROTEIN"/>
    <property type="match status" value="1"/>
</dbReference>
<dbReference type="EMBL" id="SADE01000001">
    <property type="protein sequence ID" value="RVU37945.1"/>
    <property type="molecule type" value="Genomic_DNA"/>
</dbReference>
<dbReference type="Gene3D" id="3.10.180.10">
    <property type="entry name" value="2,3-Dihydroxybiphenyl 1,2-Dioxygenase, domain 1"/>
    <property type="match status" value="1"/>
</dbReference>
<evidence type="ECO:0000313" key="3">
    <source>
        <dbReference type="Proteomes" id="UP000287447"/>
    </source>
</evidence>
<sequence>MPRNAPRPGRGIDHLVLCVRNLDAAAEMYERLGFTLTPRASHDWGTDNRLVQVEGSFLEIIEVAHPDKLLPERDGAFGFGNFIHRYLQNREGFGMLVFESGDAEADRKEFAENGLSNFERFDFERKATLPDGSTVTVGFSLSFVHRPECPDAAFFVCQQHAPEYFWKPHFQKHRNGARAIGEVVLIADNPGDLQFLFEGLQQPESVALEDGILRAETARGWMSAMTPEAYRDWFGSIALDKVDAPKGPHLAAFRVLVDNLAETEKLLGEAGVAAHWAKAGLVVPAPSLFGVTLAFVQAVEQETASGPMLALPSA</sequence>
<keyword evidence="3" id="KW-1185">Reference proteome</keyword>
<dbReference type="Proteomes" id="UP000287447">
    <property type="component" value="Unassembled WGS sequence"/>
</dbReference>
<comment type="caution">
    <text evidence="2">The sequence shown here is derived from an EMBL/GenBank/DDBJ whole genome shotgun (WGS) entry which is preliminary data.</text>
</comment>
<evidence type="ECO:0000259" key="1">
    <source>
        <dbReference type="Pfam" id="PF13468"/>
    </source>
</evidence>
<reference evidence="3" key="1">
    <citation type="submission" date="2019-01" db="EMBL/GenBank/DDBJ databases">
        <title>Gri0909 isolated from a small marine red alga.</title>
        <authorList>
            <person name="Kim J."/>
            <person name="Jeong S.E."/>
            <person name="Jeon C.O."/>
        </authorList>
    </citation>
    <scope>NUCLEOTIDE SEQUENCE [LARGE SCALE GENOMIC DNA]</scope>
    <source>
        <strain evidence="3">Gri0909</strain>
    </source>
</reference>
<dbReference type="OrthoDB" id="9812467at2"/>
<organism evidence="2 3">
    <name type="scientific">Hwanghaeella grinnelliae</name>
    <dbReference type="NCBI Taxonomy" id="2500179"/>
    <lineage>
        <taxon>Bacteria</taxon>
        <taxon>Pseudomonadati</taxon>
        <taxon>Pseudomonadota</taxon>
        <taxon>Alphaproteobacteria</taxon>
        <taxon>Rhodospirillales</taxon>
        <taxon>Rhodospirillaceae</taxon>
        <taxon>Hwanghaeella</taxon>
    </lineage>
</organism>
<feature type="domain" description="Glyoxalase-like" evidence="1">
    <location>
        <begin position="12"/>
        <end position="194"/>
    </location>
</feature>
<dbReference type="AlphaFoldDB" id="A0A3S2WAI6"/>
<evidence type="ECO:0000313" key="2">
    <source>
        <dbReference type="EMBL" id="RVU37945.1"/>
    </source>
</evidence>
<dbReference type="RefSeq" id="WP_127763318.1">
    <property type="nucleotide sequence ID" value="NZ_SADE01000001.1"/>
</dbReference>
<dbReference type="PANTHER" id="PTHR40265:SF1">
    <property type="entry name" value="GLYOXALASE-LIKE DOMAIN-CONTAINING PROTEIN"/>
    <property type="match status" value="1"/>
</dbReference>
<gene>
    <name evidence="2" type="ORF">EOI86_01165</name>
</gene>
<dbReference type="SUPFAM" id="SSF54593">
    <property type="entry name" value="Glyoxalase/Bleomycin resistance protein/Dihydroxybiphenyl dioxygenase"/>
    <property type="match status" value="1"/>
</dbReference>
<dbReference type="Pfam" id="PF13468">
    <property type="entry name" value="Glyoxalase_3"/>
    <property type="match status" value="1"/>
</dbReference>
<dbReference type="InterPro" id="IPR029068">
    <property type="entry name" value="Glyas_Bleomycin-R_OHBP_Dase"/>
</dbReference>